<comment type="subcellular location">
    <subcellularLocation>
        <location evidence="3">Chromosome</location>
        <location evidence="3">Centromere</location>
    </subcellularLocation>
    <subcellularLocation>
        <location evidence="2">Cytoplasm</location>
        <location evidence="2">Cytoskeleton</location>
        <location evidence="2">Spindle</location>
    </subcellularLocation>
    <subcellularLocation>
        <location evidence="1">Nucleus</location>
    </subcellularLocation>
</comment>
<evidence type="ECO:0000256" key="14">
    <source>
        <dbReference type="ARBA" id="ARBA00023212"/>
    </source>
</evidence>
<sequence>MMVDAPCLPGASLPPEWQLYLQQYREQTYTNWPFTEGCACTPRAMAAAGFVHCPSENSPDVAQCFFCFKELEGWEPDDDPMEEHRKHSSACAFLTLKKKTEDLTLSEFLKLDKERTRNKIQKKCTQKIEQFQEAAKQVRSSIEKLGMDISVTD</sequence>
<keyword evidence="7" id="KW-0597">Phosphoprotein</keyword>
<accession>A0AAV7PTC7</accession>
<dbReference type="GO" id="GO:0007059">
    <property type="term" value="P:chromosome segregation"/>
    <property type="evidence" value="ECO:0007669"/>
    <property type="project" value="UniProtKB-KW"/>
</dbReference>
<keyword evidence="11" id="KW-0159">Chromosome partition</keyword>
<keyword evidence="6" id="KW-0963">Cytoplasm</keyword>
<dbReference type="PANTHER" id="PTHR46771:SF3">
    <property type="entry name" value="BACULOVIRAL IAP REPEAT-CONTAINING PROTEIN 5"/>
    <property type="match status" value="1"/>
</dbReference>
<evidence type="ECO:0000256" key="1">
    <source>
        <dbReference type="ARBA" id="ARBA00004123"/>
    </source>
</evidence>
<evidence type="ECO:0000256" key="6">
    <source>
        <dbReference type="ARBA" id="ARBA00022490"/>
    </source>
</evidence>
<protein>
    <recommendedName>
        <fullName evidence="20">Survivin</fullName>
    </recommendedName>
</protein>
<dbReference type="FunFam" id="1.10.1170.10:FF:000009">
    <property type="entry name" value="Baculoviral IAP repeat-containing protein 5"/>
    <property type="match status" value="1"/>
</dbReference>
<comment type="caution">
    <text evidence="18">The sequence shown here is derived from an EMBL/GenBank/DDBJ whole genome shotgun (WGS) entry which is preliminary data.</text>
</comment>
<evidence type="ECO:0000256" key="7">
    <source>
        <dbReference type="ARBA" id="ARBA00022553"/>
    </source>
</evidence>
<dbReference type="SMART" id="SM00238">
    <property type="entry name" value="BIR"/>
    <property type="match status" value="1"/>
</dbReference>
<evidence type="ECO:0000256" key="5">
    <source>
        <dbReference type="ARBA" id="ARBA00022454"/>
    </source>
</evidence>
<keyword evidence="9" id="KW-0479">Metal-binding</keyword>
<dbReference type="CDD" id="cd00022">
    <property type="entry name" value="BIR"/>
    <property type="match status" value="1"/>
</dbReference>
<evidence type="ECO:0000256" key="2">
    <source>
        <dbReference type="ARBA" id="ARBA00004186"/>
    </source>
</evidence>
<dbReference type="GO" id="GO:0046872">
    <property type="term" value="F:metal ion binding"/>
    <property type="evidence" value="ECO:0007669"/>
    <property type="project" value="UniProtKB-KW"/>
</dbReference>
<evidence type="ECO:0008006" key="20">
    <source>
        <dbReference type="Google" id="ProtNLM"/>
    </source>
</evidence>
<dbReference type="PROSITE" id="PS50143">
    <property type="entry name" value="BIR_REPEAT_2"/>
    <property type="match status" value="1"/>
</dbReference>
<keyword evidence="14" id="KW-0206">Cytoskeleton</keyword>
<name>A0AAV7PTC7_PLEWA</name>
<evidence type="ECO:0000256" key="11">
    <source>
        <dbReference type="ARBA" id="ARBA00022829"/>
    </source>
</evidence>
<evidence type="ECO:0000256" key="16">
    <source>
        <dbReference type="ARBA" id="ARBA00023306"/>
    </source>
</evidence>
<gene>
    <name evidence="18" type="ORF">NDU88_007184</name>
</gene>
<dbReference type="GO" id="GO:0005819">
    <property type="term" value="C:spindle"/>
    <property type="evidence" value="ECO:0007669"/>
    <property type="project" value="UniProtKB-SubCell"/>
</dbReference>
<evidence type="ECO:0000313" key="19">
    <source>
        <dbReference type="Proteomes" id="UP001066276"/>
    </source>
</evidence>
<dbReference type="InterPro" id="IPR001370">
    <property type="entry name" value="BIR_rpt"/>
</dbReference>
<dbReference type="Proteomes" id="UP001066276">
    <property type="component" value="Chromosome 7"/>
</dbReference>
<dbReference type="InterPro" id="IPR051190">
    <property type="entry name" value="Baculoviral_IAP"/>
</dbReference>
<reference evidence="18" key="1">
    <citation type="journal article" date="2022" name="bioRxiv">
        <title>Sequencing and chromosome-scale assembly of the giantPleurodeles waltlgenome.</title>
        <authorList>
            <person name="Brown T."/>
            <person name="Elewa A."/>
            <person name="Iarovenko S."/>
            <person name="Subramanian E."/>
            <person name="Araus A.J."/>
            <person name="Petzold A."/>
            <person name="Susuki M."/>
            <person name="Suzuki K.-i.T."/>
            <person name="Hayashi T."/>
            <person name="Toyoda A."/>
            <person name="Oliveira C."/>
            <person name="Osipova E."/>
            <person name="Leigh N.D."/>
            <person name="Simon A."/>
            <person name="Yun M.H."/>
        </authorList>
    </citation>
    <scope>NUCLEOTIDE SEQUENCE</scope>
    <source>
        <strain evidence="18">20211129_DDA</strain>
        <tissue evidence="18">Liver</tissue>
    </source>
</reference>
<evidence type="ECO:0000256" key="10">
    <source>
        <dbReference type="ARBA" id="ARBA00022776"/>
    </source>
</evidence>
<dbReference type="SUPFAM" id="SSF57924">
    <property type="entry name" value="Inhibitor of apoptosis (IAP) repeat"/>
    <property type="match status" value="1"/>
</dbReference>
<keyword evidence="17" id="KW-0137">Centromere</keyword>
<evidence type="ECO:0000256" key="12">
    <source>
        <dbReference type="ARBA" id="ARBA00022833"/>
    </source>
</evidence>
<dbReference type="Pfam" id="PF00653">
    <property type="entry name" value="BIR"/>
    <property type="match status" value="1"/>
</dbReference>
<dbReference type="GO" id="GO:0000775">
    <property type="term" value="C:chromosome, centromeric region"/>
    <property type="evidence" value="ECO:0007669"/>
    <property type="project" value="UniProtKB-SubCell"/>
</dbReference>
<keyword evidence="5" id="KW-0158">Chromosome</keyword>
<dbReference type="GO" id="GO:0005634">
    <property type="term" value="C:nucleus"/>
    <property type="evidence" value="ECO:0007669"/>
    <property type="project" value="UniProtKB-SubCell"/>
</dbReference>
<dbReference type="PANTHER" id="PTHR46771">
    <property type="entry name" value="DETERIN"/>
    <property type="match status" value="1"/>
</dbReference>
<organism evidence="18 19">
    <name type="scientific">Pleurodeles waltl</name>
    <name type="common">Iberian ribbed newt</name>
    <dbReference type="NCBI Taxonomy" id="8319"/>
    <lineage>
        <taxon>Eukaryota</taxon>
        <taxon>Metazoa</taxon>
        <taxon>Chordata</taxon>
        <taxon>Craniata</taxon>
        <taxon>Vertebrata</taxon>
        <taxon>Euteleostomi</taxon>
        <taxon>Amphibia</taxon>
        <taxon>Batrachia</taxon>
        <taxon>Caudata</taxon>
        <taxon>Salamandroidea</taxon>
        <taxon>Salamandridae</taxon>
        <taxon>Pleurodelinae</taxon>
        <taxon>Pleurodeles</taxon>
    </lineage>
</organism>
<dbReference type="AlphaFoldDB" id="A0AAV7PTC7"/>
<dbReference type="GO" id="GO:0051301">
    <property type="term" value="P:cell division"/>
    <property type="evidence" value="ECO:0007669"/>
    <property type="project" value="UniProtKB-KW"/>
</dbReference>
<proteinExistence type="inferred from homology"/>
<evidence type="ECO:0000256" key="9">
    <source>
        <dbReference type="ARBA" id="ARBA00022723"/>
    </source>
</evidence>
<evidence type="ECO:0000256" key="3">
    <source>
        <dbReference type="ARBA" id="ARBA00004584"/>
    </source>
</evidence>
<comment type="similarity">
    <text evidence="4">Belongs to the IAP family.</text>
</comment>
<dbReference type="Gene3D" id="1.10.1170.10">
    <property type="entry name" value="Inhibitor Of Apoptosis Protein (2mihbC-IAP-1), Chain A"/>
    <property type="match status" value="1"/>
</dbReference>
<keyword evidence="15" id="KW-0539">Nucleus</keyword>
<evidence type="ECO:0000313" key="18">
    <source>
        <dbReference type="EMBL" id="KAJ1128810.1"/>
    </source>
</evidence>
<evidence type="ECO:0000256" key="17">
    <source>
        <dbReference type="ARBA" id="ARBA00023328"/>
    </source>
</evidence>
<evidence type="ECO:0000256" key="8">
    <source>
        <dbReference type="ARBA" id="ARBA00022618"/>
    </source>
</evidence>
<keyword evidence="8" id="KW-0132">Cell division</keyword>
<evidence type="ECO:0000256" key="13">
    <source>
        <dbReference type="ARBA" id="ARBA00022843"/>
    </source>
</evidence>
<dbReference type="EMBL" id="JANPWB010000011">
    <property type="protein sequence ID" value="KAJ1128810.1"/>
    <property type="molecule type" value="Genomic_DNA"/>
</dbReference>
<keyword evidence="13" id="KW-0832">Ubl conjugation</keyword>
<keyword evidence="16" id="KW-0131">Cell cycle</keyword>
<keyword evidence="12" id="KW-0862">Zinc</keyword>
<evidence type="ECO:0000256" key="4">
    <source>
        <dbReference type="ARBA" id="ARBA00006672"/>
    </source>
</evidence>
<keyword evidence="10" id="KW-0498">Mitosis</keyword>
<keyword evidence="19" id="KW-1185">Reference proteome</keyword>
<evidence type="ECO:0000256" key="15">
    <source>
        <dbReference type="ARBA" id="ARBA00023242"/>
    </source>
</evidence>